<feature type="domain" description="K Homology" evidence="4">
    <location>
        <begin position="312"/>
        <end position="385"/>
    </location>
</feature>
<dbReference type="SUPFAM" id="SSF54791">
    <property type="entry name" value="Eukaryotic type KH-domain (KH-domain type I)"/>
    <property type="match status" value="3"/>
</dbReference>
<dbReference type="InterPro" id="IPR036612">
    <property type="entry name" value="KH_dom_type_1_sf"/>
</dbReference>
<feature type="domain" description="K Homology" evidence="4">
    <location>
        <begin position="58"/>
        <end position="134"/>
    </location>
</feature>
<dbReference type="InterPro" id="IPR004088">
    <property type="entry name" value="KH_dom_type_1"/>
</dbReference>
<evidence type="ECO:0000259" key="4">
    <source>
        <dbReference type="SMART" id="SM00322"/>
    </source>
</evidence>
<evidence type="ECO:0000313" key="5">
    <source>
        <dbReference type="EMBL" id="KAI3435826.1"/>
    </source>
</evidence>
<accession>A0A9D4Z077</accession>
<feature type="compositionally biased region" description="Gly residues" evidence="3">
    <location>
        <begin position="255"/>
        <end position="265"/>
    </location>
</feature>
<reference evidence="5" key="2">
    <citation type="submission" date="2020-11" db="EMBL/GenBank/DDBJ databases">
        <authorList>
            <person name="Cecchin M."/>
            <person name="Marcolungo L."/>
            <person name="Rossato M."/>
            <person name="Girolomoni L."/>
            <person name="Cosentino E."/>
            <person name="Cuine S."/>
            <person name="Li-Beisson Y."/>
            <person name="Delledonne M."/>
            <person name="Ballottari M."/>
        </authorList>
    </citation>
    <scope>NUCLEOTIDE SEQUENCE</scope>
    <source>
        <strain evidence="5">211/11P</strain>
        <tissue evidence="5">Whole cell</tissue>
    </source>
</reference>
<dbReference type="PROSITE" id="PS50084">
    <property type="entry name" value="KH_TYPE_1"/>
    <property type="match status" value="3"/>
</dbReference>
<evidence type="ECO:0000256" key="1">
    <source>
        <dbReference type="ARBA" id="ARBA00022737"/>
    </source>
</evidence>
<dbReference type="SMART" id="SM00322">
    <property type="entry name" value="KH"/>
    <property type="match status" value="3"/>
</dbReference>
<evidence type="ECO:0000256" key="2">
    <source>
        <dbReference type="PROSITE-ProRule" id="PRU00117"/>
    </source>
</evidence>
<reference evidence="5" key="1">
    <citation type="journal article" date="2019" name="Plant J.">
        <title>Chlorella vulgaris genome assembly and annotation reveals the molecular basis for metabolic acclimation to high light conditions.</title>
        <authorList>
            <person name="Cecchin M."/>
            <person name="Marcolungo L."/>
            <person name="Rossato M."/>
            <person name="Girolomoni L."/>
            <person name="Cosentino E."/>
            <person name="Cuine S."/>
            <person name="Li-Beisson Y."/>
            <person name="Delledonne M."/>
            <person name="Ballottari M."/>
        </authorList>
    </citation>
    <scope>NUCLEOTIDE SEQUENCE</scope>
    <source>
        <strain evidence="5">211/11P</strain>
    </source>
</reference>
<dbReference type="GO" id="GO:0003723">
    <property type="term" value="F:RNA binding"/>
    <property type="evidence" value="ECO:0007669"/>
    <property type="project" value="UniProtKB-UniRule"/>
</dbReference>
<evidence type="ECO:0000256" key="3">
    <source>
        <dbReference type="SAM" id="MobiDB-lite"/>
    </source>
</evidence>
<dbReference type="Gene3D" id="3.30.1370.10">
    <property type="entry name" value="K Homology domain, type 1"/>
    <property type="match status" value="3"/>
</dbReference>
<feature type="domain" description="K Homology" evidence="4">
    <location>
        <begin position="149"/>
        <end position="221"/>
    </location>
</feature>
<feature type="region of interest" description="Disordered" evidence="3">
    <location>
        <begin position="238"/>
        <end position="265"/>
    </location>
</feature>
<sequence length="391" mass="39724">MSQVDTVMATAAAAPADSGKEEAVVEEEEEVKAYTNGADPADVDEDAETGSDGARREERVVVKFLVPNVAAGSIIGKSGANITEIQTQSSARMQLSRANEYYPGSPEGQDRILLVSGTVNQLLTALHLVLSKLKAEPGALRAVQAKEGEAIQLRMLVHSRLCGTLIGKGGATIRSFNEDSHAVFNISPPPVAPGLTERIVKITGDVDELMRAVALVVTKLSENPDYHLLTDANLSYSMRPAGSTSPPPQAYGGPQQAGGGMPGSGLGAGLGGGLGGNAPHMLHLGGGGAGAAAVQLPRGGGAGAGSGAAVGGGASVTIAVPEEKVGVVIGKQGAVVNQIKELLGVSIRISKKGEFMPGSHDRACSITGTPEAVEIAQRLIQQKVDAANLAA</sequence>
<dbReference type="OrthoDB" id="441329at2759"/>
<keyword evidence="6" id="KW-1185">Reference proteome</keyword>
<dbReference type="AlphaFoldDB" id="A0A9D4Z077"/>
<comment type="caution">
    <text evidence="5">The sequence shown here is derived from an EMBL/GenBank/DDBJ whole genome shotgun (WGS) entry which is preliminary data.</text>
</comment>
<organism evidence="5 6">
    <name type="scientific">Chlorella vulgaris</name>
    <name type="common">Green alga</name>
    <dbReference type="NCBI Taxonomy" id="3077"/>
    <lineage>
        <taxon>Eukaryota</taxon>
        <taxon>Viridiplantae</taxon>
        <taxon>Chlorophyta</taxon>
        <taxon>core chlorophytes</taxon>
        <taxon>Trebouxiophyceae</taxon>
        <taxon>Chlorellales</taxon>
        <taxon>Chlorellaceae</taxon>
        <taxon>Chlorella clade</taxon>
        <taxon>Chlorella</taxon>
    </lineage>
</organism>
<keyword evidence="2" id="KW-0694">RNA-binding</keyword>
<name>A0A9D4Z077_CHLVU</name>
<proteinExistence type="predicted"/>
<feature type="region of interest" description="Disordered" evidence="3">
    <location>
        <begin position="1"/>
        <end position="54"/>
    </location>
</feature>
<dbReference type="Proteomes" id="UP001055712">
    <property type="component" value="Unassembled WGS sequence"/>
</dbReference>
<protein>
    <recommendedName>
        <fullName evidence="4">K Homology domain-containing protein</fullName>
    </recommendedName>
</protein>
<dbReference type="EMBL" id="SIDB01000002">
    <property type="protein sequence ID" value="KAI3435826.1"/>
    <property type="molecule type" value="Genomic_DNA"/>
</dbReference>
<dbReference type="PANTHER" id="PTHR10288">
    <property type="entry name" value="KH DOMAIN CONTAINING RNA BINDING PROTEIN"/>
    <property type="match status" value="1"/>
</dbReference>
<dbReference type="InterPro" id="IPR004087">
    <property type="entry name" value="KH_dom"/>
</dbReference>
<gene>
    <name evidence="5" type="ORF">D9Q98_001884</name>
</gene>
<dbReference type="CDD" id="cd22437">
    <property type="entry name" value="KH-I_BTR1_rpt2"/>
    <property type="match status" value="1"/>
</dbReference>
<keyword evidence="1" id="KW-0677">Repeat</keyword>
<evidence type="ECO:0000313" key="6">
    <source>
        <dbReference type="Proteomes" id="UP001055712"/>
    </source>
</evidence>
<dbReference type="Pfam" id="PF00013">
    <property type="entry name" value="KH_1"/>
    <property type="match status" value="3"/>
</dbReference>